<dbReference type="RefSeq" id="XP_002114859.1">
    <property type="nucleotide sequence ID" value="XM_002114823.1"/>
</dbReference>
<dbReference type="CTD" id="6756264"/>
<dbReference type="Pfam" id="PF25508">
    <property type="entry name" value="TRPM2"/>
    <property type="match status" value="1"/>
</dbReference>
<dbReference type="HOGENOM" id="CLU_310653_0_0_1"/>
<evidence type="ECO:0000256" key="4">
    <source>
        <dbReference type="ARBA" id="ARBA00023136"/>
    </source>
</evidence>
<dbReference type="EMBL" id="DS985249">
    <property type="protein sequence ID" value="EDV22315.1"/>
    <property type="molecule type" value="Genomic_DNA"/>
</dbReference>
<evidence type="ECO:0000256" key="1">
    <source>
        <dbReference type="ARBA" id="ARBA00004141"/>
    </source>
</evidence>
<sequence>MSLDMGTSTVPKQAMFSIIGASKEHNCARQYFALSKTLFNLRSKMQCYLVTSCRASSVIRIACEGLYKNRASDYSNRKSAVIVGMSQNNPQLWSRFSTLVEDSDHTGASIYDIPMTEDTNTLSPYHDYYYLLDGNKTSDVYSLRLRLERQICTSSASMSDILRMYFLVGGDFDDLEYVDCVINAGYPVMIIAGTRGAADILTNLLEGRSDLKLSQIIYNIGSKRNHVYIHESRHGEAFNDKIFEFVKSVNSKTLNDEYRVRLFWSNVDDEKLTQDLIFTIENYQKENISVEYLLKCGFLKGSGQVTLLLANSNFMSYADIFNRALEWEAMKPTQEILSALDWIFEKGEDELSQSLTVNALDNMYRFSRSKNKAMQVGSLTEAGQMVEKTMGYGYANPYDEIESKANVMSDMDDVHVQEPFRDLFIWALFSLRLRIALLIWKRLRHPTSAALVAYKILSNQADETYNQEEKEMYQSYANKFMDLACEIANKVHYRDRRKCRFMMLQEVVEWGKVSTFSIIALHNMPEIIQSDGYINALEAAWGRNIDIDIPNSVLLTSCMLPIPLASWYIFNDQNRYWKIARGPYQSVDRRLLSRLYELYDTPLVKFRLTFLVYVGFTVTYAVFLIRYFYDRLSPFEIVIAAWLIGSYIEDILMLWDLFSFFTILFVFLISYGIASHAILYPNGSKPTQALSDILLKPFYALFGELSVDETLKYVKCPSDAPVNFNLSANPLSSVYGNGTSSTSYTFYNCMAVEITVNILLAFYLVIAVILLLNLLIAIMNKSYDKLEEEAKLLWASQMTGLVLEYTYRSPIVSPFSILLLPMALVYATITGKCIDVRIGGKRNNFSAPLKSTRDMTSIEHCLGSIEKEIQSDIIGDSLDFIELTKADRDDRQDEEIRQLKEELSNIRTSLSDIKELLQSQSSLPINSEQEKF</sequence>
<evidence type="ECO:0000259" key="6">
    <source>
        <dbReference type="Pfam" id="PF25508"/>
    </source>
</evidence>
<dbReference type="eggNOG" id="KOG3614">
    <property type="taxonomic scope" value="Eukaryota"/>
</dbReference>
<gene>
    <name evidence="7" type="ORF">TRIADDRAFT_58798</name>
</gene>
<dbReference type="PANTHER" id="PTHR13800:SF12">
    <property type="entry name" value="TRANSIENT RECEPTOR POTENTIAL CATION CHANNEL SUBFAMILY M MEMBER-LIKE 2"/>
    <property type="match status" value="1"/>
</dbReference>
<dbReference type="InterPro" id="IPR057366">
    <property type="entry name" value="TRPM-like"/>
</dbReference>
<proteinExistence type="predicted"/>
<dbReference type="GeneID" id="6756264"/>
<dbReference type="KEGG" id="tad:TRIADDRAFT_58798"/>
<dbReference type="GO" id="GO:0099604">
    <property type="term" value="F:ligand-gated calcium channel activity"/>
    <property type="evidence" value="ECO:0000318"/>
    <property type="project" value="GO_Central"/>
</dbReference>
<protein>
    <recommendedName>
        <fullName evidence="6">TRPM-like domain-containing protein</fullName>
    </recommendedName>
</protein>
<keyword evidence="4 5" id="KW-0472">Membrane</keyword>
<evidence type="ECO:0000256" key="3">
    <source>
        <dbReference type="ARBA" id="ARBA00022989"/>
    </source>
</evidence>
<feature type="transmembrane region" description="Helical" evidence="5">
    <location>
        <begin position="811"/>
        <end position="829"/>
    </location>
</feature>
<feature type="domain" description="TRPM-like" evidence="6">
    <location>
        <begin position="401"/>
        <end position="516"/>
    </location>
</feature>
<dbReference type="InParanoid" id="B3S3P6"/>
<organism evidence="7 8">
    <name type="scientific">Trichoplax adhaerens</name>
    <name type="common">Trichoplax reptans</name>
    <dbReference type="NCBI Taxonomy" id="10228"/>
    <lineage>
        <taxon>Eukaryota</taxon>
        <taxon>Metazoa</taxon>
        <taxon>Placozoa</taxon>
        <taxon>Uniplacotomia</taxon>
        <taxon>Trichoplacea</taxon>
        <taxon>Trichoplacidae</taxon>
        <taxon>Trichoplax</taxon>
    </lineage>
</organism>
<comment type="subcellular location">
    <subcellularLocation>
        <location evidence="1">Membrane</location>
        <topology evidence="1">Multi-pass membrane protein</topology>
    </subcellularLocation>
</comment>
<dbReference type="AlphaFoldDB" id="B3S3P6"/>
<accession>B3S3P6</accession>
<dbReference type="OrthoDB" id="301415at2759"/>
<keyword evidence="3 5" id="KW-1133">Transmembrane helix</keyword>
<dbReference type="GO" id="GO:0005886">
    <property type="term" value="C:plasma membrane"/>
    <property type="evidence" value="ECO:0000318"/>
    <property type="project" value="GO_Central"/>
</dbReference>
<feature type="transmembrane region" description="Helical" evidence="5">
    <location>
        <begin position="661"/>
        <end position="680"/>
    </location>
</feature>
<reference evidence="7 8" key="1">
    <citation type="journal article" date="2008" name="Nature">
        <title>The Trichoplax genome and the nature of placozoans.</title>
        <authorList>
            <person name="Srivastava M."/>
            <person name="Begovic E."/>
            <person name="Chapman J."/>
            <person name="Putnam N.H."/>
            <person name="Hellsten U."/>
            <person name="Kawashima T."/>
            <person name="Kuo A."/>
            <person name="Mitros T."/>
            <person name="Salamov A."/>
            <person name="Carpenter M.L."/>
            <person name="Signorovitch A.Y."/>
            <person name="Moreno M.A."/>
            <person name="Kamm K."/>
            <person name="Grimwood J."/>
            <person name="Schmutz J."/>
            <person name="Shapiro H."/>
            <person name="Grigoriev I.V."/>
            <person name="Buss L.W."/>
            <person name="Schierwater B."/>
            <person name="Dellaporta S.L."/>
            <person name="Rokhsar D.S."/>
        </authorList>
    </citation>
    <scope>NUCLEOTIDE SEQUENCE [LARGE SCALE GENOMIC DNA]</scope>
    <source>
        <strain evidence="7 8">Grell-BS-1999</strain>
    </source>
</reference>
<dbReference type="InterPro" id="IPR050927">
    <property type="entry name" value="TRPM"/>
</dbReference>
<feature type="transmembrane region" description="Helical" evidence="5">
    <location>
        <begin position="637"/>
        <end position="655"/>
    </location>
</feature>
<dbReference type="PANTHER" id="PTHR13800">
    <property type="entry name" value="TRANSIENT RECEPTOR POTENTIAL CATION CHANNEL, SUBFAMILY M, MEMBER 6"/>
    <property type="match status" value="1"/>
</dbReference>
<dbReference type="GO" id="GO:0070588">
    <property type="term" value="P:calcium ion transmembrane transport"/>
    <property type="evidence" value="ECO:0000318"/>
    <property type="project" value="GO_Central"/>
</dbReference>
<keyword evidence="8" id="KW-1185">Reference proteome</keyword>
<dbReference type="PhylomeDB" id="B3S3P6"/>
<feature type="transmembrane region" description="Helical" evidence="5">
    <location>
        <begin position="758"/>
        <end position="779"/>
    </location>
</feature>
<feature type="transmembrane region" description="Helical" evidence="5">
    <location>
        <begin position="606"/>
        <end position="625"/>
    </location>
</feature>
<evidence type="ECO:0000313" key="8">
    <source>
        <dbReference type="Proteomes" id="UP000009022"/>
    </source>
</evidence>
<evidence type="ECO:0000313" key="7">
    <source>
        <dbReference type="EMBL" id="EDV22315.1"/>
    </source>
</evidence>
<evidence type="ECO:0000256" key="5">
    <source>
        <dbReference type="SAM" id="Phobius"/>
    </source>
</evidence>
<dbReference type="Proteomes" id="UP000009022">
    <property type="component" value="Unassembled WGS sequence"/>
</dbReference>
<name>B3S3P6_TRIAD</name>
<keyword evidence="2 5" id="KW-0812">Transmembrane</keyword>
<evidence type="ECO:0000256" key="2">
    <source>
        <dbReference type="ARBA" id="ARBA00022692"/>
    </source>
</evidence>